<reference evidence="1" key="2">
    <citation type="journal article" date="2020" name="Nat. Commun.">
        <title>Large-scale genome sequencing of mycorrhizal fungi provides insights into the early evolution of symbiotic traits.</title>
        <authorList>
            <person name="Miyauchi S."/>
            <person name="Kiss E."/>
            <person name="Kuo A."/>
            <person name="Drula E."/>
            <person name="Kohler A."/>
            <person name="Sanchez-Garcia M."/>
            <person name="Morin E."/>
            <person name="Andreopoulos B."/>
            <person name="Barry K.W."/>
            <person name="Bonito G."/>
            <person name="Buee M."/>
            <person name="Carver A."/>
            <person name="Chen C."/>
            <person name="Cichocki N."/>
            <person name="Clum A."/>
            <person name="Culley D."/>
            <person name="Crous P.W."/>
            <person name="Fauchery L."/>
            <person name="Girlanda M."/>
            <person name="Hayes R.D."/>
            <person name="Keri Z."/>
            <person name="LaButti K."/>
            <person name="Lipzen A."/>
            <person name="Lombard V."/>
            <person name="Magnuson J."/>
            <person name="Maillard F."/>
            <person name="Murat C."/>
            <person name="Nolan M."/>
            <person name="Ohm R.A."/>
            <person name="Pangilinan J."/>
            <person name="Pereira M.F."/>
            <person name="Perotto S."/>
            <person name="Peter M."/>
            <person name="Pfister S."/>
            <person name="Riley R."/>
            <person name="Sitrit Y."/>
            <person name="Stielow J.B."/>
            <person name="Szollosi G."/>
            <person name="Zifcakova L."/>
            <person name="Stursova M."/>
            <person name="Spatafora J.W."/>
            <person name="Tedersoo L."/>
            <person name="Vaario L.M."/>
            <person name="Yamada A."/>
            <person name="Yan M."/>
            <person name="Wang P."/>
            <person name="Xu J."/>
            <person name="Bruns T."/>
            <person name="Baldrian P."/>
            <person name="Vilgalys R."/>
            <person name="Dunand C."/>
            <person name="Henrissat B."/>
            <person name="Grigoriev I.V."/>
            <person name="Hibbett D."/>
            <person name="Nagy L.G."/>
            <person name="Martin F.M."/>
        </authorList>
    </citation>
    <scope>NUCLEOTIDE SEQUENCE</scope>
    <source>
        <strain evidence="1">P2</strain>
    </source>
</reference>
<dbReference type="EMBL" id="MU118115">
    <property type="protein sequence ID" value="KAF9644874.1"/>
    <property type="molecule type" value="Genomic_DNA"/>
</dbReference>
<protein>
    <submittedName>
        <fullName evidence="1">Kinase-like protein</fullName>
    </submittedName>
</protein>
<reference evidence="1" key="1">
    <citation type="submission" date="2019-10" db="EMBL/GenBank/DDBJ databases">
        <authorList>
            <consortium name="DOE Joint Genome Institute"/>
            <person name="Kuo A."/>
            <person name="Miyauchi S."/>
            <person name="Kiss E."/>
            <person name="Drula E."/>
            <person name="Kohler A."/>
            <person name="Sanchez-Garcia M."/>
            <person name="Andreopoulos B."/>
            <person name="Barry K.W."/>
            <person name="Bonito G."/>
            <person name="Buee M."/>
            <person name="Carver A."/>
            <person name="Chen C."/>
            <person name="Cichocki N."/>
            <person name="Clum A."/>
            <person name="Culley D."/>
            <person name="Crous P.W."/>
            <person name="Fauchery L."/>
            <person name="Girlanda M."/>
            <person name="Hayes R."/>
            <person name="Keri Z."/>
            <person name="Labutti K."/>
            <person name="Lipzen A."/>
            <person name="Lombard V."/>
            <person name="Magnuson J."/>
            <person name="Maillard F."/>
            <person name="Morin E."/>
            <person name="Murat C."/>
            <person name="Nolan M."/>
            <person name="Ohm R."/>
            <person name="Pangilinan J."/>
            <person name="Pereira M."/>
            <person name="Perotto S."/>
            <person name="Peter M."/>
            <person name="Riley R."/>
            <person name="Sitrit Y."/>
            <person name="Stielow B."/>
            <person name="Szollosi G."/>
            <person name="Zifcakova L."/>
            <person name="Stursova M."/>
            <person name="Spatafora J.W."/>
            <person name="Tedersoo L."/>
            <person name="Vaario L.-M."/>
            <person name="Yamada A."/>
            <person name="Yan M."/>
            <person name="Wang P."/>
            <person name="Xu J."/>
            <person name="Bruns T."/>
            <person name="Baldrian P."/>
            <person name="Vilgalys R."/>
            <person name="Henrissat B."/>
            <person name="Grigoriev I.V."/>
            <person name="Hibbett D."/>
            <person name="Nagy L.G."/>
            <person name="Martin F.M."/>
        </authorList>
    </citation>
    <scope>NUCLEOTIDE SEQUENCE</scope>
    <source>
        <strain evidence="1">P2</strain>
    </source>
</reference>
<dbReference type="Proteomes" id="UP000886501">
    <property type="component" value="Unassembled WGS sequence"/>
</dbReference>
<keyword evidence="2" id="KW-1185">Reference proteome</keyword>
<gene>
    <name evidence="1" type="ORF">BDM02DRAFT_3190205</name>
</gene>
<comment type="caution">
    <text evidence="1">The sequence shown here is derived from an EMBL/GenBank/DDBJ whole genome shotgun (WGS) entry which is preliminary data.</text>
</comment>
<evidence type="ECO:0000313" key="1">
    <source>
        <dbReference type="EMBL" id="KAF9644874.1"/>
    </source>
</evidence>
<sequence>MVLQRLYQLDRIFADELEKLLREDKYVDKLIGLQGDDLVQLVDYLSDLFYREAIVWKHLNHPNIVPFKGVTFDPLQLVSEWMPGGELRKYVENNPGANPISLLIGIAEGLAYLHSCEVIHGDLKGPNVVVDTSGNARITDFGLSSVVRDPSSVASASDGSGYTPRWTAPEILREGTPASKKSDVFSFAMVIFEVFSGTVPFHDVAAPAVPANIMGGKRPGQPTHPRLTDPLWKLTQRCWKDAAKDRPEMEEVIKELKGVSAKKVTPPLPPPLPAVIKGPSSMVSCKSSARETPKPSVDEGREAAPYDVDGSQPRPTPPPLKVEEKRQPAPKVGQIVGGGITNEPLLRPLLSAGNDDSLAKGSGVLVESERERREPQKKEERPEHKKSQKDLKREKKEREAQEAAEKAKDTPQEEPHKPSRSTTAADIEVKANPVRRPTTQESSPHHGNDNYKSAKVNQVIGGGITNEPPSGLPSSAGSTQRFSCEHF</sequence>
<evidence type="ECO:0000313" key="2">
    <source>
        <dbReference type="Proteomes" id="UP000886501"/>
    </source>
</evidence>
<accession>A0ACB6Z570</accession>
<proteinExistence type="predicted"/>
<organism evidence="1 2">
    <name type="scientific">Thelephora ganbajun</name>
    <name type="common">Ganba fungus</name>
    <dbReference type="NCBI Taxonomy" id="370292"/>
    <lineage>
        <taxon>Eukaryota</taxon>
        <taxon>Fungi</taxon>
        <taxon>Dikarya</taxon>
        <taxon>Basidiomycota</taxon>
        <taxon>Agaricomycotina</taxon>
        <taxon>Agaricomycetes</taxon>
        <taxon>Thelephorales</taxon>
        <taxon>Thelephoraceae</taxon>
        <taxon>Thelephora</taxon>
    </lineage>
</organism>
<name>A0ACB6Z570_THEGA</name>